<dbReference type="Gene3D" id="2.60.40.10">
    <property type="entry name" value="Immunoglobulins"/>
    <property type="match status" value="1"/>
</dbReference>
<organism evidence="1 2">
    <name type="scientific">Nocardia callitridis</name>
    <dbReference type="NCBI Taxonomy" id="648753"/>
    <lineage>
        <taxon>Bacteria</taxon>
        <taxon>Bacillati</taxon>
        <taxon>Actinomycetota</taxon>
        <taxon>Actinomycetes</taxon>
        <taxon>Mycobacteriales</taxon>
        <taxon>Nocardiaceae</taxon>
        <taxon>Nocardia</taxon>
    </lineage>
</organism>
<proteinExistence type="predicted"/>
<dbReference type="InterPro" id="IPR029058">
    <property type="entry name" value="AB_hydrolase_fold"/>
</dbReference>
<sequence length="438" mass="47471">MADSPRIERFIAEHARDPEAALDALVADLRAAQGPLVEQVEGTDQVRVSFVYIGEADSVSLACQLFPVSPPIKIVEELRRIQDTGVWYASILADPRNSVPYQFQLDPPSIGTDLAQVIALMSDETGFAAYMKATFDSGRADPFNPDRVYPLAGLLGGDPEGVATADRWESVLTLPDAETFSSLDGGPLRGKLDTHSLNAQALPGERTVSVYTPPGYDGSTALPVVVLLDGEMALRSGRLDEQLDRMIADGTIPPVIGVFWANLTVVSRMTEMACDPALPTAIADELLPWLRENYAVSASREDVTIAGMSFGGLASAWLALERPDAFGAALALSPSLWFAPAPTSPDEEPEQPQWLTRRYASKPTVDVRLFVSVGLLENSALPVPGPEPLTMIKAARNFRDLVLRKGYDLVGYREQPGGHDFVNVNRVIEHALPALLRR</sequence>
<dbReference type="SUPFAM" id="SSF53474">
    <property type="entry name" value="alpha/beta-Hydrolases"/>
    <property type="match status" value="1"/>
</dbReference>
<dbReference type="Pfam" id="PF00756">
    <property type="entry name" value="Esterase"/>
    <property type="match status" value="1"/>
</dbReference>
<dbReference type="PANTHER" id="PTHR48098">
    <property type="entry name" value="ENTEROCHELIN ESTERASE-RELATED"/>
    <property type="match status" value="1"/>
</dbReference>
<evidence type="ECO:0000313" key="1">
    <source>
        <dbReference type="EMBL" id="GAA5057415.1"/>
    </source>
</evidence>
<dbReference type="InterPro" id="IPR050583">
    <property type="entry name" value="Mycobacterial_A85_antigen"/>
</dbReference>
<evidence type="ECO:0000313" key="2">
    <source>
        <dbReference type="Proteomes" id="UP001500603"/>
    </source>
</evidence>
<dbReference type="SUPFAM" id="SSF81296">
    <property type="entry name" value="E set domains"/>
    <property type="match status" value="1"/>
</dbReference>
<dbReference type="RefSeq" id="WP_345496659.1">
    <property type="nucleotide sequence ID" value="NZ_BAABJM010000003.1"/>
</dbReference>
<keyword evidence="2" id="KW-1185">Reference proteome</keyword>
<dbReference type="EMBL" id="BAABJM010000003">
    <property type="protein sequence ID" value="GAA5057415.1"/>
    <property type="molecule type" value="Genomic_DNA"/>
</dbReference>
<reference evidence="2" key="1">
    <citation type="journal article" date="2019" name="Int. J. Syst. Evol. Microbiol.">
        <title>The Global Catalogue of Microorganisms (GCM) 10K type strain sequencing project: providing services to taxonomists for standard genome sequencing and annotation.</title>
        <authorList>
            <consortium name="The Broad Institute Genomics Platform"/>
            <consortium name="The Broad Institute Genome Sequencing Center for Infectious Disease"/>
            <person name="Wu L."/>
            <person name="Ma J."/>
        </authorList>
    </citation>
    <scope>NUCLEOTIDE SEQUENCE [LARGE SCALE GENOMIC DNA]</scope>
    <source>
        <strain evidence="2">JCM 18298</strain>
    </source>
</reference>
<evidence type="ECO:0008006" key="3">
    <source>
        <dbReference type="Google" id="ProtNLM"/>
    </source>
</evidence>
<dbReference type="Proteomes" id="UP001500603">
    <property type="component" value="Unassembled WGS sequence"/>
</dbReference>
<dbReference type="Gene3D" id="3.40.50.1820">
    <property type="entry name" value="alpha/beta hydrolase"/>
    <property type="match status" value="1"/>
</dbReference>
<dbReference type="InterPro" id="IPR014756">
    <property type="entry name" value="Ig_E-set"/>
</dbReference>
<dbReference type="PANTHER" id="PTHR48098:SF3">
    <property type="entry name" value="IRON(III) ENTEROBACTIN ESTERASE"/>
    <property type="match status" value="1"/>
</dbReference>
<dbReference type="InterPro" id="IPR000801">
    <property type="entry name" value="Esterase-like"/>
</dbReference>
<protein>
    <recommendedName>
        <fullName evidence="3">Enterochelin esterase N-terminal domain-containing protein</fullName>
    </recommendedName>
</protein>
<comment type="caution">
    <text evidence="1">The sequence shown here is derived from an EMBL/GenBank/DDBJ whole genome shotgun (WGS) entry which is preliminary data.</text>
</comment>
<name>A0ABP9KEV8_9NOCA</name>
<accession>A0ABP9KEV8</accession>
<gene>
    <name evidence="1" type="ORF">GCM10023318_35740</name>
</gene>
<dbReference type="InterPro" id="IPR013783">
    <property type="entry name" value="Ig-like_fold"/>
</dbReference>